<dbReference type="EMBL" id="LT554433">
    <property type="protein sequence ID" value="SAM05225.1"/>
    <property type="molecule type" value="Genomic_DNA"/>
</dbReference>
<evidence type="ECO:0000256" key="3">
    <source>
        <dbReference type="ARBA" id="ARBA00029631"/>
    </source>
</evidence>
<dbReference type="AlphaFoldDB" id="A0A163K309"/>
<evidence type="ECO:0000256" key="2">
    <source>
        <dbReference type="ARBA" id="ARBA00017835"/>
    </source>
</evidence>
<accession>A0A163K309</accession>
<gene>
    <name evidence="5" type="primary">ABSGL_11094.1 scaffold 12129</name>
</gene>
<dbReference type="Pfam" id="PF10558">
    <property type="entry name" value="MTP18"/>
    <property type="match status" value="2"/>
</dbReference>
<comment type="similarity">
    <text evidence="1">Belongs to the MTFP1 family.</text>
</comment>
<reference evidence="5" key="1">
    <citation type="submission" date="2016-04" db="EMBL/GenBank/DDBJ databases">
        <authorList>
            <person name="Evans L.H."/>
            <person name="Alamgir A."/>
            <person name="Owens N."/>
            <person name="Weber N.D."/>
            <person name="Virtaneva K."/>
            <person name="Barbian K."/>
            <person name="Babar A."/>
            <person name="Rosenke K."/>
        </authorList>
    </citation>
    <scope>NUCLEOTIDE SEQUENCE [LARGE SCALE GENOMIC DNA]</scope>
    <source>
        <strain evidence="5">CBS 101.48</strain>
    </source>
</reference>
<feature type="region of interest" description="Disordered" evidence="4">
    <location>
        <begin position="1"/>
        <end position="29"/>
    </location>
</feature>
<feature type="region of interest" description="Disordered" evidence="4">
    <location>
        <begin position="191"/>
        <end position="210"/>
    </location>
</feature>
<sequence length="210" mass="23087">MSSNPKEAPSDSKPSPAAHHSLTKRVEEGEVDTVDTNARYLAYASRLKTAVTASSRYLAYSSDIGESFRPIVPPAVVKAAYGISWGYVLIDMSYEGYKAHHAGDSNQEVAVKMVERGTFQAVASMLFPMITIHTAVKYSAKAFKNVKNPKLRTWGPTSIGLAIVPFLPYLFDEPVEHVMERIFEPLKVKARSDNAASLPPSPSLQEKKTQ</sequence>
<protein>
    <recommendedName>
        <fullName evidence="2">Mitochondrial fission process protein 1</fullName>
    </recommendedName>
    <alternativeName>
        <fullName evidence="3">Mitochondrial 18 kDa protein</fullName>
    </alternativeName>
</protein>
<evidence type="ECO:0000256" key="1">
    <source>
        <dbReference type="ARBA" id="ARBA00009224"/>
    </source>
</evidence>
<dbReference type="InParanoid" id="A0A163K309"/>
<evidence type="ECO:0000313" key="5">
    <source>
        <dbReference type="EMBL" id="SAM05225.1"/>
    </source>
</evidence>
<dbReference type="PANTHER" id="PTHR11001:SF2">
    <property type="entry name" value="MITOCHONDRIAL FISSION PROCESS PROTEIN 1"/>
    <property type="match status" value="1"/>
</dbReference>
<dbReference type="Proteomes" id="UP000078561">
    <property type="component" value="Unassembled WGS sequence"/>
</dbReference>
<dbReference type="PANTHER" id="PTHR11001">
    <property type="entry name" value="MITOCHONDRIAL FISSION PROCESS PROTEIN 1"/>
    <property type="match status" value="1"/>
</dbReference>
<dbReference type="InterPro" id="IPR019560">
    <property type="entry name" value="Mitochondrial_18_kDa_protein"/>
</dbReference>
<dbReference type="OMA" id="DVFTWQM"/>
<dbReference type="OrthoDB" id="424969at2759"/>
<dbReference type="GO" id="GO:0000266">
    <property type="term" value="P:mitochondrial fission"/>
    <property type="evidence" value="ECO:0007669"/>
    <property type="project" value="TreeGrafter"/>
</dbReference>
<evidence type="ECO:0000256" key="4">
    <source>
        <dbReference type="SAM" id="MobiDB-lite"/>
    </source>
</evidence>
<organism evidence="5">
    <name type="scientific">Absidia glauca</name>
    <name type="common">Pin mould</name>
    <dbReference type="NCBI Taxonomy" id="4829"/>
    <lineage>
        <taxon>Eukaryota</taxon>
        <taxon>Fungi</taxon>
        <taxon>Fungi incertae sedis</taxon>
        <taxon>Mucoromycota</taxon>
        <taxon>Mucoromycotina</taxon>
        <taxon>Mucoromycetes</taxon>
        <taxon>Mucorales</taxon>
        <taxon>Cunninghamellaceae</taxon>
        <taxon>Absidia</taxon>
    </lineage>
</organism>
<name>A0A163K309_ABSGL</name>
<dbReference type="GO" id="GO:0005739">
    <property type="term" value="C:mitochondrion"/>
    <property type="evidence" value="ECO:0007669"/>
    <property type="project" value="TreeGrafter"/>
</dbReference>
<keyword evidence="6" id="KW-1185">Reference proteome</keyword>
<proteinExistence type="inferred from homology"/>
<evidence type="ECO:0000313" key="6">
    <source>
        <dbReference type="Proteomes" id="UP000078561"/>
    </source>
</evidence>